<dbReference type="Pfam" id="PF00090">
    <property type="entry name" value="TSP_1"/>
    <property type="match status" value="2"/>
</dbReference>
<evidence type="ECO:0000256" key="3">
    <source>
        <dbReference type="ARBA" id="ARBA00022729"/>
    </source>
</evidence>
<keyword evidence="3" id="KW-0732">Signal</keyword>
<evidence type="ECO:0000313" key="7">
    <source>
        <dbReference type="EMBL" id="KAK2174768.1"/>
    </source>
</evidence>
<evidence type="ECO:0000256" key="6">
    <source>
        <dbReference type="SAM" id="MobiDB-lite"/>
    </source>
</evidence>
<keyword evidence="5" id="KW-1015">Disulfide bond</keyword>
<accession>A0AAD9KNH5</accession>
<evidence type="ECO:0000313" key="8">
    <source>
        <dbReference type="Proteomes" id="UP001209878"/>
    </source>
</evidence>
<evidence type="ECO:0000256" key="4">
    <source>
        <dbReference type="ARBA" id="ARBA00022737"/>
    </source>
</evidence>
<keyword evidence="4" id="KW-0677">Repeat</keyword>
<dbReference type="PANTHER" id="PTHR22906">
    <property type="entry name" value="PROPERDIN"/>
    <property type="match status" value="1"/>
</dbReference>
<keyword evidence="8" id="KW-1185">Reference proteome</keyword>
<reference evidence="7" key="1">
    <citation type="journal article" date="2023" name="Mol. Biol. Evol.">
        <title>Third-Generation Sequencing Reveals the Adaptive Role of the Epigenome in Three Deep-Sea Polychaetes.</title>
        <authorList>
            <person name="Perez M."/>
            <person name="Aroh O."/>
            <person name="Sun Y."/>
            <person name="Lan Y."/>
            <person name="Juniper S.K."/>
            <person name="Young C.R."/>
            <person name="Angers B."/>
            <person name="Qian P.Y."/>
        </authorList>
    </citation>
    <scope>NUCLEOTIDE SEQUENCE</scope>
    <source>
        <strain evidence="7">R07B-5</strain>
    </source>
</reference>
<dbReference type="PROSITE" id="PS50092">
    <property type="entry name" value="TSP1"/>
    <property type="match status" value="2"/>
</dbReference>
<dbReference type="AlphaFoldDB" id="A0AAD9KNH5"/>
<feature type="compositionally biased region" description="Polar residues" evidence="6">
    <location>
        <begin position="32"/>
        <end position="58"/>
    </location>
</feature>
<dbReference type="Proteomes" id="UP001209878">
    <property type="component" value="Unassembled WGS sequence"/>
</dbReference>
<gene>
    <name evidence="7" type="ORF">NP493_778g03037</name>
</gene>
<feature type="compositionally biased region" description="Polar residues" evidence="6">
    <location>
        <begin position="76"/>
        <end position="91"/>
    </location>
</feature>
<organism evidence="7 8">
    <name type="scientific">Ridgeia piscesae</name>
    <name type="common">Tubeworm</name>
    <dbReference type="NCBI Taxonomy" id="27915"/>
    <lineage>
        <taxon>Eukaryota</taxon>
        <taxon>Metazoa</taxon>
        <taxon>Spiralia</taxon>
        <taxon>Lophotrochozoa</taxon>
        <taxon>Annelida</taxon>
        <taxon>Polychaeta</taxon>
        <taxon>Sedentaria</taxon>
        <taxon>Canalipalpata</taxon>
        <taxon>Sabellida</taxon>
        <taxon>Siboglinidae</taxon>
        <taxon>Ridgeia</taxon>
    </lineage>
</organism>
<dbReference type="Gene3D" id="2.20.100.10">
    <property type="entry name" value="Thrombospondin type-1 (TSP1) repeat"/>
    <property type="match status" value="2"/>
</dbReference>
<proteinExistence type="predicted"/>
<dbReference type="SUPFAM" id="SSF82895">
    <property type="entry name" value="TSP-1 type 1 repeat"/>
    <property type="match status" value="2"/>
</dbReference>
<evidence type="ECO:0000256" key="1">
    <source>
        <dbReference type="ARBA" id="ARBA00004613"/>
    </source>
</evidence>
<dbReference type="InterPro" id="IPR000884">
    <property type="entry name" value="TSP1_rpt"/>
</dbReference>
<dbReference type="FunFam" id="2.20.100.10:FF:000007">
    <property type="entry name" value="Thrombospondin 1"/>
    <property type="match status" value="1"/>
</dbReference>
<dbReference type="PRINTS" id="PR01705">
    <property type="entry name" value="TSP1REPEAT"/>
</dbReference>
<dbReference type="EMBL" id="JAODUO010000777">
    <property type="protein sequence ID" value="KAK2174768.1"/>
    <property type="molecule type" value="Genomic_DNA"/>
</dbReference>
<dbReference type="InterPro" id="IPR036383">
    <property type="entry name" value="TSP1_rpt_sf"/>
</dbReference>
<dbReference type="PANTHER" id="PTHR22906:SF43">
    <property type="entry name" value="PROPERDIN"/>
    <property type="match status" value="1"/>
</dbReference>
<evidence type="ECO:0000256" key="5">
    <source>
        <dbReference type="ARBA" id="ARBA00023157"/>
    </source>
</evidence>
<sequence>MAHNIDRLLFDTGKSIPPERCAVLAPRLVSTPSVAEPQSSTPSLAEPQSSTLSLTKPRSSTPSLTNTQSSTLSLTKPRSSTPSLTNTRSTTLAERHICRRPGACRLSVTGRRLVALSKRPVTSNADVYCFRHFLPDKQLCKGVATRRHYAHAHSCCQRARGGGFAVKLERTPKRKNRYVCSPCSHLLDTEKRQSRTRHKSTGVYTWGEWGACSKTCEAGIRTRRARCMEPPCLGPGWQTTVCQLQPHCHVNGQWGMWSPWQRCSVTCGTGMRQRTRACNNPTPRHGGKACEGREREEKSCFKRHCPASTNPWRVSPLTRGVTLSGEEQQHAF</sequence>
<name>A0AAD9KNH5_RIDPI</name>
<evidence type="ECO:0000256" key="2">
    <source>
        <dbReference type="ARBA" id="ARBA00022525"/>
    </source>
</evidence>
<feature type="region of interest" description="Disordered" evidence="6">
    <location>
        <begin position="32"/>
        <end position="91"/>
    </location>
</feature>
<comment type="caution">
    <text evidence="7">The sequence shown here is derived from an EMBL/GenBank/DDBJ whole genome shotgun (WGS) entry which is preliminary data.</text>
</comment>
<protein>
    <submittedName>
        <fullName evidence="7">Uncharacterized protein</fullName>
    </submittedName>
</protein>
<keyword evidence="2" id="KW-0964">Secreted</keyword>
<feature type="compositionally biased region" description="Low complexity" evidence="6">
    <location>
        <begin position="59"/>
        <end position="75"/>
    </location>
</feature>
<dbReference type="SMART" id="SM00209">
    <property type="entry name" value="TSP1"/>
    <property type="match status" value="2"/>
</dbReference>
<dbReference type="InterPro" id="IPR052065">
    <property type="entry name" value="Compl_asym_regulator"/>
</dbReference>
<comment type="subcellular location">
    <subcellularLocation>
        <location evidence="1">Secreted</location>
    </subcellularLocation>
</comment>